<keyword evidence="5 11" id="KW-0812">Transmembrane</keyword>
<dbReference type="InterPro" id="IPR001264">
    <property type="entry name" value="Glyco_trans_51"/>
</dbReference>
<dbReference type="GO" id="GO:0008360">
    <property type="term" value="P:regulation of cell shape"/>
    <property type="evidence" value="ECO:0007669"/>
    <property type="project" value="UniProtKB-KW"/>
</dbReference>
<dbReference type="AlphaFoldDB" id="A0A9D7XL52"/>
<name>A0A9D7XL52_9BACT</name>
<keyword evidence="4 11" id="KW-0808">Transferase</keyword>
<evidence type="ECO:0000256" key="6">
    <source>
        <dbReference type="ARBA" id="ARBA00022960"/>
    </source>
</evidence>
<evidence type="ECO:0000256" key="2">
    <source>
        <dbReference type="ARBA" id="ARBA00022519"/>
    </source>
</evidence>
<evidence type="ECO:0000256" key="11">
    <source>
        <dbReference type="HAMAP-Rule" id="MF_00766"/>
    </source>
</evidence>
<evidence type="ECO:0000256" key="5">
    <source>
        <dbReference type="ARBA" id="ARBA00022692"/>
    </source>
</evidence>
<keyword evidence="3 11" id="KW-0328">Glycosyltransferase</keyword>
<accession>A0A9D7XL52</accession>
<evidence type="ECO:0000256" key="9">
    <source>
        <dbReference type="ARBA" id="ARBA00023136"/>
    </source>
</evidence>
<dbReference type="Proteomes" id="UP000886657">
    <property type="component" value="Unassembled WGS sequence"/>
</dbReference>
<organism evidence="13 14">
    <name type="scientific">Candidatus Geothrix skivensis</name>
    <dbReference type="NCBI Taxonomy" id="2954439"/>
    <lineage>
        <taxon>Bacteria</taxon>
        <taxon>Pseudomonadati</taxon>
        <taxon>Acidobacteriota</taxon>
        <taxon>Holophagae</taxon>
        <taxon>Holophagales</taxon>
        <taxon>Holophagaceae</taxon>
        <taxon>Geothrix</taxon>
    </lineage>
</organism>
<evidence type="ECO:0000256" key="4">
    <source>
        <dbReference type="ARBA" id="ARBA00022679"/>
    </source>
</evidence>
<gene>
    <name evidence="11 13" type="primary">mtgA</name>
    <name evidence="13" type="ORF">IPP58_06725</name>
</gene>
<dbReference type="NCBIfam" id="TIGR02070">
    <property type="entry name" value="mono_pep_trsgly"/>
    <property type="match status" value="1"/>
</dbReference>
<feature type="domain" description="Glycosyl transferase family 51" evidence="12">
    <location>
        <begin position="59"/>
        <end position="224"/>
    </location>
</feature>
<keyword evidence="6 11" id="KW-0133">Cell shape</keyword>
<keyword evidence="1 11" id="KW-1003">Cell membrane</keyword>
<dbReference type="Pfam" id="PF00912">
    <property type="entry name" value="Transgly"/>
    <property type="match status" value="1"/>
</dbReference>
<keyword evidence="8 11" id="KW-1133">Transmembrane helix</keyword>
<comment type="catalytic activity">
    <reaction evidence="11">
        <text>[GlcNAc-(1-&gt;4)-Mur2Ac(oyl-L-Ala-gamma-D-Glu-L-Lys-D-Ala-D-Ala)](n)-di-trans,octa-cis-undecaprenyl diphosphate + beta-D-GlcNAc-(1-&gt;4)-Mur2Ac(oyl-L-Ala-gamma-D-Glu-L-Lys-D-Ala-D-Ala)-di-trans,octa-cis-undecaprenyl diphosphate = [GlcNAc-(1-&gt;4)-Mur2Ac(oyl-L-Ala-gamma-D-Glu-L-Lys-D-Ala-D-Ala)](n+1)-di-trans,octa-cis-undecaprenyl diphosphate + di-trans,octa-cis-undecaprenyl diphosphate + H(+)</text>
        <dbReference type="Rhea" id="RHEA:23708"/>
        <dbReference type="Rhea" id="RHEA-COMP:9602"/>
        <dbReference type="Rhea" id="RHEA-COMP:9603"/>
        <dbReference type="ChEBI" id="CHEBI:15378"/>
        <dbReference type="ChEBI" id="CHEBI:58405"/>
        <dbReference type="ChEBI" id="CHEBI:60033"/>
        <dbReference type="ChEBI" id="CHEBI:78435"/>
        <dbReference type="EC" id="2.4.99.28"/>
    </reaction>
</comment>
<comment type="subcellular location">
    <subcellularLocation>
        <location evidence="11">Cell membrane</location>
        <topology evidence="11">Single-pass membrane protein</topology>
    </subcellularLocation>
</comment>
<keyword evidence="7 11" id="KW-0573">Peptidoglycan synthesis</keyword>
<evidence type="ECO:0000256" key="10">
    <source>
        <dbReference type="ARBA" id="ARBA00023316"/>
    </source>
</evidence>
<evidence type="ECO:0000256" key="1">
    <source>
        <dbReference type="ARBA" id="ARBA00022475"/>
    </source>
</evidence>
<proteinExistence type="inferred from homology"/>
<protein>
    <recommendedName>
        <fullName evidence="11">Biosynthetic peptidoglycan transglycosylase</fullName>
        <ecNumber evidence="11">2.4.99.28</ecNumber>
    </recommendedName>
    <alternativeName>
        <fullName evidence="11">Glycan polymerase</fullName>
    </alternativeName>
    <alternativeName>
        <fullName evidence="11">Peptidoglycan glycosyltransferase MtgA</fullName>
        <shortName evidence="11">PGT</shortName>
    </alternativeName>
</protein>
<dbReference type="InterPro" id="IPR036950">
    <property type="entry name" value="PBP_transglycosylase"/>
</dbReference>
<dbReference type="EMBL" id="JADKIO010000005">
    <property type="protein sequence ID" value="MBK9796175.1"/>
    <property type="molecule type" value="Genomic_DNA"/>
</dbReference>
<evidence type="ECO:0000313" key="14">
    <source>
        <dbReference type="Proteomes" id="UP000886657"/>
    </source>
</evidence>
<dbReference type="GO" id="GO:0071555">
    <property type="term" value="P:cell wall organization"/>
    <property type="evidence" value="ECO:0007669"/>
    <property type="project" value="UniProtKB-KW"/>
</dbReference>
<keyword evidence="2" id="KW-0997">Cell inner membrane</keyword>
<comment type="pathway">
    <text evidence="11">Cell wall biogenesis; peptidoglycan biosynthesis.</text>
</comment>
<evidence type="ECO:0000259" key="12">
    <source>
        <dbReference type="Pfam" id="PF00912"/>
    </source>
</evidence>
<dbReference type="GO" id="GO:0009252">
    <property type="term" value="P:peptidoglycan biosynthetic process"/>
    <property type="evidence" value="ECO:0007669"/>
    <property type="project" value="UniProtKB-UniRule"/>
</dbReference>
<dbReference type="GO" id="GO:0016763">
    <property type="term" value="F:pentosyltransferase activity"/>
    <property type="evidence" value="ECO:0007669"/>
    <property type="project" value="InterPro"/>
</dbReference>
<evidence type="ECO:0000313" key="13">
    <source>
        <dbReference type="EMBL" id="MBK9796175.1"/>
    </source>
</evidence>
<dbReference type="InterPro" id="IPR011812">
    <property type="entry name" value="Pep_trsgly"/>
</dbReference>
<keyword evidence="9 11" id="KW-0472">Membrane</keyword>
<dbReference type="InterPro" id="IPR023346">
    <property type="entry name" value="Lysozyme-like_dom_sf"/>
</dbReference>
<comment type="function">
    <text evidence="11">Peptidoglycan polymerase that catalyzes glycan chain elongation from lipid-linked precursors.</text>
</comment>
<feature type="transmembrane region" description="Helical" evidence="11">
    <location>
        <begin position="12"/>
        <end position="36"/>
    </location>
</feature>
<evidence type="ECO:0000256" key="3">
    <source>
        <dbReference type="ARBA" id="ARBA00022676"/>
    </source>
</evidence>
<sequence>MATRRGWMRRLLVGLAWGVGVFLALNLVLVLVFRWVPVPVSGLMVQRRVESWSSDKPYASRHRWVPLEEISPNLGAAVIAAEDQNFAEHFGFDWQAIEKAVQHNEKSRRKRGASTVSQQTAKNLFLWNSRSWTRKGLEAWFTLLIEAGWSKKRILEVYLNIVEFGDGVYGAEAAARTYFGKPARRLAPTEAALLAAVLPNPRRFHANAPSEYVRGRQAWILNQMRMLGGASVVKSLES</sequence>
<dbReference type="PANTHER" id="PTHR30400:SF0">
    <property type="entry name" value="BIOSYNTHETIC PEPTIDOGLYCAN TRANSGLYCOSYLASE"/>
    <property type="match status" value="1"/>
</dbReference>
<dbReference type="GO" id="GO:0008955">
    <property type="term" value="F:peptidoglycan glycosyltransferase activity"/>
    <property type="evidence" value="ECO:0007669"/>
    <property type="project" value="UniProtKB-UniRule"/>
</dbReference>
<dbReference type="Gene3D" id="1.10.3810.10">
    <property type="entry name" value="Biosynthetic peptidoglycan transglycosylase-like"/>
    <property type="match status" value="1"/>
</dbReference>
<evidence type="ECO:0000256" key="8">
    <source>
        <dbReference type="ARBA" id="ARBA00022989"/>
    </source>
</evidence>
<reference evidence="13" key="1">
    <citation type="submission" date="2020-10" db="EMBL/GenBank/DDBJ databases">
        <title>Connecting structure to function with the recovery of over 1000 high-quality activated sludge metagenome-assembled genomes encoding full-length rRNA genes using long-read sequencing.</title>
        <authorList>
            <person name="Singleton C.M."/>
            <person name="Petriglieri F."/>
            <person name="Kristensen J.M."/>
            <person name="Kirkegaard R.H."/>
            <person name="Michaelsen T.Y."/>
            <person name="Andersen M.H."/>
            <person name="Karst S.M."/>
            <person name="Dueholm M.S."/>
            <person name="Nielsen P.H."/>
            <person name="Albertsen M."/>
        </authorList>
    </citation>
    <scope>NUCLEOTIDE SEQUENCE</scope>
    <source>
        <strain evidence="13">Skiv_18-Q3-R9-52_MAXAC.067</strain>
    </source>
</reference>
<evidence type="ECO:0000256" key="7">
    <source>
        <dbReference type="ARBA" id="ARBA00022984"/>
    </source>
</evidence>
<keyword evidence="10 11" id="KW-0961">Cell wall biogenesis/degradation</keyword>
<comment type="similarity">
    <text evidence="11">Belongs to the glycosyltransferase 51 family.</text>
</comment>
<comment type="caution">
    <text evidence="13">The sequence shown here is derived from an EMBL/GenBank/DDBJ whole genome shotgun (WGS) entry which is preliminary data.</text>
</comment>
<dbReference type="EC" id="2.4.99.28" evidence="11"/>
<dbReference type="GO" id="GO:0009274">
    <property type="term" value="C:peptidoglycan-based cell wall"/>
    <property type="evidence" value="ECO:0007669"/>
    <property type="project" value="InterPro"/>
</dbReference>
<dbReference type="PANTHER" id="PTHR30400">
    <property type="entry name" value="MONOFUNCTIONAL BIOSYNTHETIC PEPTIDOGLYCAN TRANSGLYCOSYLASE"/>
    <property type="match status" value="1"/>
</dbReference>
<dbReference type="GO" id="GO:0005886">
    <property type="term" value="C:plasma membrane"/>
    <property type="evidence" value="ECO:0007669"/>
    <property type="project" value="UniProtKB-SubCell"/>
</dbReference>
<dbReference type="SUPFAM" id="SSF53955">
    <property type="entry name" value="Lysozyme-like"/>
    <property type="match status" value="1"/>
</dbReference>
<dbReference type="HAMAP" id="MF_00766">
    <property type="entry name" value="PGT_MtgA"/>
    <property type="match status" value="1"/>
</dbReference>